<dbReference type="RefSeq" id="WP_107663703.1">
    <property type="nucleotide sequence ID" value="NZ_PZKG01000034.1"/>
</dbReference>
<dbReference type="EMBL" id="PZKG01000034">
    <property type="protein sequence ID" value="PTE21922.1"/>
    <property type="molecule type" value="Genomic_DNA"/>
</dbReference>
<dbReference type="AlphaFoldDB" id="A0A2T4JVH6"/>
<gene>
    <name evidence="1" type="ORF">C5F48_09675</name>
</gene>
<evidence type="ECO:0000313" key="1">
    <source>
        <dbReference type="EMBL" id="PTE21922.1"/>
    </source>
</evidence>
<keyword evidence="2" id="KW-1185">Reference proteome</keyword>
<evidence type="ECO:0000313" key="2">
    <source>
        <dbReference type="Proteomes" id="UP000241010"/>
    </source>
</evidence>
<name>A0A2T4JVH6_9RHOB</name>
<dbReference type="Proteomes" id="UP000241010">
    <property type="component" value="Unassembled WGS sequence"/>
</dbReference>
<accession>A0A2T4JVH6</accession>
<comment type="caution">
    <text evidence="1">The sequence shown here is derived from an EMBL/GenBank/DDBJ whole genome shotgun (WGS) entry which is preliminary data.</text>
</comment>
<organism evidence="1 2">
    <name type="scientific">Cereibacter changlensis JA139</name>
    <dbReference type="NCBI Taxonomy" id="1188249"/>
    <lineage>
        <taxon>Bacteria</taxon>
        <taxon>Pseudomonadati</taxon>
        <taxon>Pseudomonadota</taxon>
        <taxon>Alphaproteobacteria</taxon>
        <taxon>Rhodobacterales</taxon>
        <taxon>Paracoccaceae</taxon>
        <taxon>Cereibacter</taxon>
    </lineage>
</organism>
<proteinExistence type="predicted"/>
<dbReference type="OrthoDB" id="10014244at2"/>
<protein>
    <submittedName>
        <fullName evidence="1">Uncharacterized protein</fullName>
    </submittedName>
</protein>
<sequence length="175" mass="19940">MDEKYLYHELLGADHRIDPVEYRRKYKPATKNADGIPLHLEDEAERRGKILAKSYEAIYDHNKQMLKNLGKATSQMLRTDEGSVVAANHAAVMTVPPLANALDHGDNPLWAVTALHWVRSQEDTEWVFSHLCEAVHTYRSVAGIQAQLGTEATDSFDDMSMYLTEALYQFDHRHC</sequence>
<reference evidence="1 2" key="1">
    <citation type="submission" date="2018-03" db="EMBL/GenBank/DDBJ databases">
        <title>Cereibacter changlensis.</title>
        <authorList>
            <person name="Meyer T.E."/>
            <person name="Miller S."/>
            <person name="Lodha T."/>
            <person name="Gandham S."/>
            <person name="Chintalapati S."/>
            <person name="Chintalapati V.R."/>
        </authorList>
    </citation>
    <scope>NUCLEOTIDE SEQUENCE [LARGE SCALE GENOMIC DNA]</scope>
    <source>
        <strain evidence="1 2">JA139</strain>
    </source>
</reference>